<dbReference type="RefSeq" id="WP_247605075.1">
    <property type="nucleotide sequence ID" value="NZ_JAJJVQ010000009.1"/>
</dbReference>
<comment type="catalytic activity">
    <reaction evidence="3">
        <text>Endohydrolysis of (1-&gt;4)-alpha-D-glucosidic linkages in polysaccharides containing three or more (1-&gt;4)-alpha-linked D-glucose units.</text>
        <dbReference type="EC" id="3.2.1.1"/>
    </reaction>
</comment>
<comment type="caution">
    <text evidence="5">The sequence shown here is derived from an EMBL/GenBank/DDBJ whole genome shotgun (WGS) entry which is preliminary data.</text>
</comment>
<dbReference type="Gene3D" id="2.60.40.1180">
    <property type="entry name" value="Golgi alpha-mannosidase II"/>
    <property type="match status" value="1"/>
</dbReference>
<dbReference type="InterPro" id="IPR017853">
    <property type="entry name" value="GH"/>
</dbReference>
<dbReference type="PANTHER" id="PTHR10357:SF178">
    <property type="entry name" value="OLIGO-1,6-GLUCOSIDASE 3-RELATED"/>
    <property type="match status" value="1"/>
</dbReference>
<keyword evidence="6" id="KW-1185">Reference proteome</keyword>
<keyword evidence="3" id="KW-0326">Glycosidase</keyword>
<evidence type="ECO:0000313" key="6">
    <source>
        <dbReference type="Proteomes" id="UP001139290"/>
    </source>
</evidence>
<sequence>MPKMEKNRHAWWKEAVIYQVYPKSFYDSNNDGIGDIQGIIAKLPYLQELGITMIWVSPFYQSPMADNGYDIADYYAVNPDFGDMQDVENLIACAKEHGIQVMIDLVINHTSDEHPWFTQALAQPQSKYRDYYIFKPAINDAPPNNWRSIFGGSAWEKVAGEACYYLHTFHRKQPDLNWENPALREEIYAMITWWLEKGIAGFRVDAITFIKKDQDYGSLPADGIDGLVSIKWKSRNRPGIEVFLNELKERTFQRFGCVTVGEAPGVPLADYGQFIGPQGYFDMIFDFHAADIDVENGSEWFRRRDWTVKEFKQALFASQQAFIASGWGTTFIENHDQPRALSKLIRDPVFQNETGAKALAAMYFFMHGTPFIYQGQELGMKNFNRTRIEQFDDISSIDNYHRALTEGFTSAQALEFINQRSRDNSRTPFPWAKTINGGFNSGAQPWLEFTHRDFEINAEEQRHRSDSVFHFYQRLIQLRNLEYPEVLIYGNFSPLETHSDDIVAYARHTDNQRLISITNMSNTPLSYVIPVGEVLLNNYDSIDSNLKPYQTIIIKECVTNEQV</sequence>
<evidence type="ECO:0000256" key="3">
    <source>
        <dbReference type="RuleBase" id="RU361134"/>
    </source>
</evidence>
<dbReference type="InterPro" id="IPR006047">
    <property type="entry name" value="GH13_cat_dom"/>
</dbReference>
<dbReference type="Proteomes" id="UP001139290">
    <property type="component" value="Unassembled WGS sequence"/>
</dbReference>
<accession>A0ABT1BDM1</accession>
<proteinExistence type="inferred from homology"/>
<keyword evidence="3" id="KW-0119">Carbohydrate metabolism</keyword>
<feature type="domain" description="Glycosyl hydrolase family 13 catalytic" evidence="4">
    <location>
        <begin position="19"/>
        <end position="426"/>
    </location>
</feature>
<dbReference type="SUPFAM" id="SSF51445">
    <property type="entry name" value="(Trans)glycosidases"/>
    <property type="match status" value="1"/>
</dbReference>
<dbReference type="Pfam" id="PF00128">
    <property type="entry name" value="Alpha-amylase"/>
    <property type="match status" value="1"/>
</dbReference>
<dbReference type="EC" id="3.2.1.1" evidence="3"/>
<dbReference type="PANTHER" id="PTHR10357">
    <property type="entry name" value="ALPHA-AMYLASE FAMILY MEMBER"/>
    <property type="match status" value="1"/>
</dbReference>
<dbReference type="InterPro" id="IPR006046">
    <property type="entry name" value="Alpha_amylase"/>
</dbReference>
<dbReference type="PRINTS" id="PR00110">
    <property type="entry name" value="ALPHAAMYLASE"/>
</dbReference>
<comment type="similarity">
    <text evidence="1 2">Belongs to the glycosyl hydrolase 13 family.</text>
</comment>
<organism evidence="5 6">
    <name type="scientific">Citrobacter meridianamericanus</name>
    <dbReference type="NCBI Taxonomy" id="2894201"/>
    <lineage>
        <taxon>Bacteria</taxon>
        <taxon>Pseudomonadati</taxon>
        <taxon>Pseudomonadota</taxon>
        <taxon>Gammaproteobacteria</taxon>
        <taxon>Enterobacterales</taxon>
        <taxon>Enterobacteriaceae</taxon>
        <taxon>Citrobacter</taxon>
    </lineage>
</organism>
<dbReference type="Gene3D" id="3.20.20.80">
    <property type="entry name" value="Glycosidases"/>
    <property type="match status" value="1"/>
</dbReference>
<evidence type="ECO:0000259" key="4">
    <source>
        <dbReference type="SMART" id="SM00642"/>
    </source>
</evidence>
<dbReference type="CDD" id="cd11333">
    <property type="entry name" value="AmyAc_SI_OligoGlu_DGase"/>
    <property type="match status" value="1"/>
</dbReference>
<dbReference type="SMART" id="SM00642">
    <property type="entry name" value="Aamy"/>
    <property type="match status" value="1"/>
</dbReference>
<evidence type="ECO:0000256" key="1">
    <source>
        <dbReference type="ARBA" id="ARBA00008061"/>
    </source>
</evidence>
<dbReference type="InterPro" id="IPR045857">
    <property type="entry name" value="O16G_dom_2"/>
</dbReference>
<keyword evidence="3" id="KW-0378">Hydrolase</keyword>
<reference evidence="5" key="1">
    <citation type="submission" date="2021-11" db="EMBL/GenBank/DDBJ databases">
        <title>Citrobacter meridianamericanus sp. nov. isolated from soil.</title>
        <authorList>
            <person name="Furlan J.P.R."/>
            <person name="Stehling E.G."/>
        </authorList>
    </citation>
    <scope>NUCLEOTIDE SEQUENCE</scope>
    <source>
        <strain evidence="5">BR102</strain>
    </source>
</reference>
<evidence type="ECO:0000256" key="2">
    <source>
        <dbReference type="RuleBase" id="RU003615"/>
    </source>
</evidence>
<evidence type="ECO:0000313" key="5">
    <source>
        <dbReference type="EMBL" id="MCO5783970.1"/>
    </source>
</evidence>
<dbReference type="EMBL" id="JAJJVQ010000009">
    <property type="protein sequence ID" value="MCO5783970.1"/>
    <property type="molecule type" value="Genomic_DNA"/>
</dbReference>
<dbReference type="InterPro" id="IPR013780">
    <property type="entry name" value="Glyco_hydro_b"/>
</dbReference>
<dbReference type="Gene3D" id="3.90.400.10">
    <property type="entry name" value="Oligo-1,6-glucosidase, Domain 2"/>
    <property type="match status" value="1"/>
</dbReference>
<gene>
    <name evidence="5" type="ORF">LOD26_22025</name>
</gene>
<dbReference type="SUPFAM" id="SSF51011">
    <property type="entry name" value="Glycosyl hydrolase domain"/>
    <property type="match status" value="1"/>
</dbReference>
<name>A0ABT1BDM1_9ENTR</name>
<protein>
    <recommendedName>
        <fullName evidence="3">Alpha-amylase</fullName>
        <ecNumber evidence="3">3.2.1.1</ecNumber>
    </recommendedName>
</protein>